<accession>G2T558</accession>
<dbReference type="AlphaFoldDB" id="G2T558"/>
<dbReference type="Proteomes" id="UP000008178">
    <property type="component" value="Chromosome"/>
</dbReference>
<reference evidence="1 2" key="1">
    <citation type="journal article" date="2015" name="Genome Announc.">
        <title>Complete genome sequence of the human gut symbiont Roseburia hominis.</title>
        <authorList>
            <person name="Travis A.J."/>
            <person name="Kelly D."/>
            <person name="Flint H.J."/>
            <person name="Aminov R.I."/>
        </authorList>
    </citation>
    <scope>NUCLEOTIDE SEQUENCE [LARGE SCALE GENOMIC DNA]</scope>
    <source>
        <strain evidence="2">DSM 16839 / JCM 17582 / NCIMB 14029 / A2-183</strain>
    </source>
</reference>
<sequence>MTFRHMLFEHAMKFGKQLHQAAWFRWRHLLSCRNRELSVEYSLHPI</sequence>
<name>G2T558_ROSHA</name>
<dbReference type="STRING" id="585394.RHOM_12190"/>
<organism evidence="1 2">
    <name type="scientific">Roseburia hominis (strain DSM 16839 / JCM 17582 / NCIMB 14029 / A2-183)</name>
    <dbReference type="NCBI Taxonomy" id="585394"/>
    <lineage>
        <taxon>Bacteria</taxon>
        <taxon>Bacillati</taxon>
        <taxon>Bacillota</taxon>
        <taxon>Clostridia</taxon>
        <taxon>Lachnospirales</taxon>
        <taxon>Lachnospiraceae</taxon>
        <taxon>Roseburia</taxon>
    </lineage>
</organism>
<protein>
    <submittedName>
        <fullName evidence="1">Uncharacterized protein</fullName>
    </submittedName>
</protein>
<proteinExistence type="predicted"/>
<dbReference type="EMBL" id="CP003040">
    <property type="protein sequence ID" value="AEN97546.1"/>
    <property type="molecule type" value="Genomic_DNA"/>
</dbReference>
<gene>
    <name evidence="1" type="ordered locus">RHOM_12190</name>
</gene>
<dbReference type="HOGENOM" id="CLU_3188520_0_0_9"/>
<dbReference type="KEGG" id="rho:RHOM_12190"/>
<evidence type="ECO:0000313" key="1">
    <source>
        <dbReference type="EMBL" id="AEN97546.1"/>
    </source>
</evidence>
<evidence type="ECO:0000313" key="2">
    <source>
        <dbReference type="Proteomes" id="UP000008178"/>
    </source>
</evidence>
<keyword evidence="2" id="KW-1185">Reference proteome</keyword>